<sequence length="262" mass="29615">MEKTKREVMEFGDGGREERVLPGFRFHPTDEELVGFYLRRKVERKPISIEIIKHVDIYKYDPWDLPRVNSHGNKEWYFFCMRGGSNRIDRPIYTGGSGGGDCIGLKKSLVYYRGCAGKGTKTDWMMHEFRLPSPGCGGDDGRGGSQKRYPQAQRWESPVPAADSGSKTSSGDSDGFWDSVGHYTHPPAPAVLESDFNSAAVQYEEKVQPYQWTSPVQSSPLLLHSNPVHGNDFFLKDGLWDEIDRIAEFSVDPSSLIFECTY</sequence>
<dbReference type="InterPro" id="IPR003441">
    <property type="entry name" value="NAC-dom"/>
</dbReference>
<keyword evidence="2" id="KW-0238">DNA-binding</keyword>
<reference evidence="7 8" key="1">
    <citation type="submission" date="2019-12" db="EMBL/GenBank/DDBJ databases">
        <authorList>
            <person name="Scholz U."/>
            <person name="Mascher M."/>
            <person name="Fiebig A."/>
        </authorList>
    </citation>
    <scope>NUCLEOTIDE SEQUENCE</scope>
</reference>
<dbReference type="PROSITE" id="PS51005">
    <property type="entry name" value="NAC"/>
    <property type="match status" value="1"/>
</dbReference>
<dbReference type="Gene3D" id="2.170.150.80">
    <property type="entry name" value="NAC domain"/>
    <property type="match status" value="1"/>
</dbReference>
<dbReference type="SUPFAM" id="SSF101941">
    <property type="entry name" value="NAC domain"/>
    <property type="match status" value="1"/>
</dbReference>
<keyword evidence="8" id="KW-1185">Reference proteome</keyword>
<evidence type="ECO:0000256" key="4">
    <source>
        <dbReference type="ARBA" id="ARBA00023242"/>
    </source>
</evidence>
<keyword evidence="3" id="KW-0804">Transcription</keyword>
<dbReference type="Pfam" id="PF02365">
    <property type="entry name" value="NAM"/>
    <property type="match status" value="1"/>
</dbReference>
<evidence type="ECO:0000313" key="8">
    <source>
        <dbReference type="Proteomes" id="UP001189122"/>
    </source>
</evidence>
<evidence type="ECO:0000256" key="3">
    <source>
        <dbReference type="ARBA" id="ARBA00023163"/>
    </source>
</evidence>
<evidence type="ECO:0000256" key="5">
    <source>
        <dbReference type="SAM" id="MobiDB-lite"/>
    </source>
</evidence>
<organism evidence="7">
    <name type="scientific">Spirodela intermedia</name>
    <name type="common">Intermediate duckweed</name>
    <dbReference type="NCBI Taxonomy" id="51605"/>
    <lineage>
        <taxon>Eukaryota</taxon>
        <taxon>Viridiplantae</taxon>
        <taxon>Streptophyta</taxon>
        <taxon>Embryophyta</taxon>
        <taxon>Tracheophyta</taxon>
        <taxon>Spermatophyta</taxon>
        <taxon>Magnoliopsida</taxon>
        <taxon>Liliopsida</taxon>
        <taxon>Araceae</taxon>
        <taxon>Lemnoideae</taxon>
        <taxon>Spirodela</taxon>
    </lineage>
</organism>
<evidence type="ECO:0000313" key="7">
    <source>
        <dbReference type="EMBL" id="CAA2618336.1"/>
    </source>
</evidence>
<dbReference type="PANTHER" id="PTHR31744:SF65">
    <property type="entry name" value="TRANSCRIPTION FACTOR JUNGBRUNNEN 1"/>
    <property type="match status" value="1"/>
</dbReference>
<feature type="domain" description="NAC" evidence="6">
    <location>
        <begin position="20"/>
        <end position="157"/>
    </location>
</feature>
<evidence type="ECO:0000256" key="2">
    <source>
        <dbReference type="ARBA" id="ARBA00023125"/>
    </source>
</evidence>
<keyword evidence="1" id="KW-0805">Transcription regulation</keyword>
<keyword evidence="4" id="KW-0539">Nucleus</keyword>
<dbReference type="Proteomes" id="UP001189122">
    <property type="component" value="Unassembled WGS sequence"/>
</dbReference>
<dbReference type="EMBL" id="LR743591">
    <property type="protein sequence ID" value="CAA2618336.1"/>
    <property type="molecule type" value="Genomic_DNA"/>
</dbReference>
<proteinExistence type="predicted"/>
<protein>
    <recommendedName>
        <fullName evidence="6">NAC domain-containing protein</fullName>
    </recommendedName>
</protein>
<dbReference type="EMBL" id="CACRZD030000004">
    <property type="protein sequence ID" value="CAA6658053.1"/>
    <property type="molecule type" value="Genomic_DNA"/>
</dbReference>
<dbReference type="AlphaFoldDB" id="A0A7I8IKZ0"/>
<evidence type="ECO:0000259" key="6">
    <source>
        <dbReference type="PROSITE" id="PS51005"/>
    </source>
</evidence>
<feature type="region of interest" description="Disordered" evidence="5">
    <location>
        <begin position="135"/>
        <end position="179"/>
    </location>
</feature>
<dbReference type="GO" id="GO:0003677">
    <property type="term" value="F:DNA binding"/>
    <property type="evidence" value="ECO:0007669"/>
    <property type="project" value="UniProtKB-KW"/>
</dbReference>
<dbReference type="InterPro" id="IPR036093">
    <property type="entry name" value="NAC_dom_sf"/>
</dbReference>
<dbReference type="GO" id="GO:0006355">
    <property type="term" value="P:regulation of DNA-templated transcription"/>
    <property type="evidence" value="ECO:0007669"/>
    <property type="project" value="InterPro"/>
</dbReference>
<feature type="compositionally biased region" description="Low complexity" evidence="5">
    <location>
        <begin position="163"/>
        <end position="174"/>
    </location>
</feature>
<name>A0A7I8IKZ0_SPIIN</name>
<evidence type="ECO:0000256" key="1">
    <source>
        <dbReference type="ARBA" id="ARBA00023015"/>
    </source>
</evidence>
<dbReference type="PANTHER" id="PTHR31744">
    <property type="entry name" value="PROTEIN CUP-SHAPED COTYLEDON 2-RELATED"/>
    <property type="match status" value="1"/>
</dbReference>
<accession>A0A7I8IKZ0</accession>
<gene>
    <name evidence="7" type="ORF">SI7747_04004503</name>
</gene>